<evidence type="ECO:0000313" key="2">
    <source>
        <dbReference type="EMBL" id="KAF4132291.1"/>
    </source>
</evidence>
<feature type="non-terminal residue" evidence="2">
    <location>
        <position position="1"/>
    </location>
</feature>
<dbReference type="EMBL" id="JAACNO010002553">
    <property type="protein sequence ID" value="KAF4132291.1"/>
    <property type="molecule type" value="Genomic_DNA"/>
</dbReference>
<organism evidence="2 3">
    <name type="scientific">Phytophthora infestans</name>
    <name type="common">Potato late blight agent</name>
    <name type="synonym">Botrytis infestans</name>
    <dbReference type="NCBI Taxonomy" id="4787"/>
    <lineage>
        <taxon>Eukaryota</taxon>
        <taxon>Sar</taxon>
        <taxon>Stramenopiles</taxon>
        <taxon>Oomycota</taxon>
        <taxon>Peronosporomycetes</taxon>
        <taxon>Peronosporales</taxon>
        <taxon>Peronosporaceae</taxon>
        <taxon>Phytophthora</taxon>
    </lineage>
</organism>
<gene>
    <name evidence="2" type="ORF">GN958_ATG18524</name>
</gene>
<reference evidence="2" key="1">
    <citation type="submission" date="2020-03" db="EMBL/GenBank/DDBJ databases">
        <title>Hybrid Assembly of Korean Phytophthora infestans isolates.</title>
        <authorList>
            <person name="Prokchorchik M."/>
            <person name="Lee Y."/>
            <person name="Seo J."/>
            <person name="Cho J.-H."/>
            <person name="Park Y.-E."/>
            <person name="Jang D.-C."/>
            <person name="Im J.-S."/>
            <person name="Choi J.-G."/>
            <person name="Park H.-J."/>
            <person name="Lee G.-B."/>
            <person name="Lee Y.-G."/>
            <person name="Hong S.-Y."/>
            <person name="Cho K."/>
            <person name="Sohn K.H."/>
        </authorList>
    </citation>
    <scope>NUCLEOTIDE SEQUENCE</scope>
    <source>
        <strain evidence="2">KR_2_A2</strain>
    </source>
</reference>
<proteinExistence type="predicted"/>
<evidence type="ECO:0000256" key="1">
    <source>
        <dbReference type="SAM" id="MobiDB-lite"/>
    </source>
</evidence>
<dbReference type="AlphaFoldDB" id="A0A8S9TU95"/>
<name>A0A8S9TU95_PHYIN</name>
<dbReference type="Proteomes" id="UP000704712">
    <property type="component" value="Unassembled WGS sequence"/>
</dbReference>
<sequence length="157" mass="17686">RVPGGRPECPEAVHFVPLDDLDKAKGGYKYTECKYCRAAYSNSDAATLPVPIVGRPRNNRSHLSRFYTASLGITTLRVLRAKSSGDANDSFARYNHSPCPPTKPTPAKKKQRRQFTRSEVKQIECALVELHADNHLSDRFIEQESQFYLLVVHLVAE</sequence>
<evidence type="ECO:0000313" key="3">
    <source>
        <dbReference type="Proteomes" id="UP000704712"/>
    </source>
</evidence>
<comment type="caution">
    <text evidence="2">The sequence shown here is derived from an EMBL/GenBank/DDBJ whole genome shotgun (WGS) entry which is preliminary data.</text>
</comment>
<feature type="region of interest" description="Disordered" evidence="1">
    <location>
        <begin position="86"/>
        <end position="114"/>
    </location>
</feature>
<accession>A0A8S9TU95</accession>
<protein>
    <submittedName>
        <fullName evidence="2">Uncharacterized protein</fullName>
    </submittedName>
</protein>